<comment type="subcellular location">
    <subcellularLocation>
        <location evidence="1">Nucleus</location>
    </subcellularLocation>
</comment>
<feature type="domain" description="Helicase C-terminal" evidence="7">
    <location>
        <begin position="569"/>
        <end position="719"/>
    </location>
</feature>
<evidence type="ECO:0000256" key="5">
    <source>
        <dbReference type="SAM" id="MobiDB-lite"/>
    </source>
</evidence>
<reference evidence="8 9" key="1">
    <citation type="journal article" date="2018" name="Genome Biol. Evol.">
        <title>Multiple Roots of Fruiting Body Formation in Amoebozoa.</title>
        <authorList>
            <person name="Hillmann F."/>
            <person name="Forbes G."/>
            <person name="Novohradska S."/>
            <person name="Ferling I."/>
            <person name="Riege K."/>
            <person name="Groth M."/>
            <person name="Westermann M."/>
            <person name="Marz M."/>
            <person name="Spaller T."/>
            <person name="Winckler T."/>
            <person name="Schaap P."/>
            <person name="Glockner G."/>
        </authorList>
    </citation>
    <scope>NUCLEOTIDE SEQUENCE [LARGE SCALE GENOMIC DNA]</scope>
    <source>
        <strain evidence="8 9">Jena</strain>
    </source>
</reference>
<sequence>MDAVYISSDEEERNVKRQKIAPPSPIIEEDDSSQLIDSPENSPKKESESKKTLFQNIGQNKTPTPTKKKLMAVKSSKSPSPPQKNLLSFFVKKHVQESPKPTLSQQPKKMTSEEIIKKESKEQYIDDSDEDFESTPKASEFKRNFILPSEKAAEGPQEPFVLDEDPLVQIPGSINSKLRDYQREGVKFLYSHYRNNSGAILGDDMGLGKTIQTIAFVCSILGVGGKTEAKSRFFTSAESKENLEHVLIVMPGVFPFCFNVLISLASVLTQWEREIRKWTCLRVSQYHGNKREEVLTRLKRDNINVMLTSYETFRIDQDNINVINWKCIIFDEVHKIKNKGSKVTQSAQSIRTTRRYGLTGTVIQNSFDELWTLVDFICPNYLGSLQDFRLHYIQNIKNGQRHDATYNQIAKGRLCSKRLSEKIKKIVIRRDKTLIADTLPGKEDHVIFCSLTPVQLAIYQRILKSPDFEFLRRMGEKCNCGSQFKRVDCCHKGEAGQERDTKKILLPAITRLLKVANHPALLVPDEKKAGEKYDNEKAFSQMAFGENAEEIEEMLKNGDYERMCTKLKVLKSLLPIWNKKKEKVLLFSYSTRVMDILAKFLRKEKHTFHRLDGSTSLANRQKLVDNFNSSPSVSVFLISTKAGGLGLNLVSANIVVVFDPNWNVSHDLQAQDRAYRIGQKKRTKVYRMIAAGTIEEMIYNRQVYKQQLANIGMHGGNERRYFTGVQGQKGQEGEIFGAANLLKLITDAVMTDEIIKRTQRAEEEFHIEESKDNEKEKEGTDMELLLNSDHGEVDENMEELLHSSGVVYSHLNNSMVGESKAEKRLLEQATREYQEQLSREEQARRRKELLDQELARFQQMAPRNIPYNNLHLPMATAADFRSERSTLDFRGGLQNKRNVMQGTAYQNTQYSHSQQSQHPHTQYSQAQHSQAQLQSQHLQRQAQQLLEQQMQQTMQQGQAPRVNQTVQMARKVLGAQFPSFPFPSQLNRGPQ</sequence>
<gene>
    <name evidence="8" type="ORF">PROFUN_06414</name>
</gene>
<dbReference type="Proteomes" id="UP000241769">
    <property type="component" value="Unassembled WGS sequence"/>
</dbReference>
<feature type="compositionally biased region" description="Polar residues" evidence="5">
    <location>
        <begin position="52"/>
        <end position="65"/>
    </location>
</feature>
<evidence type="ECO:0000313" key="9">
    <source>
        <dbReference type="Proteomes" id="UP000241769"/>
    </source>
</evidence>
<keyword evidence="4" id="KW-0175">Coiled coil</keyword>
<evidence type="ECO:0000256" key="4">
    <source>
        <dbReference type="SAM" id="Coils"/>
    </source>
</evidence>
<dbReference type="InParanoid" id="A0A2P6NNU5"/>
<dbReference type="InterPro" id="IPR001650">
    <property type="entry name" value="Helicase_C-like"/>
</dbReference>
<dbReference type="Gene3D" id="3.40.50.10810">
    <property type="entry name" value="Tandem AAA-ATPase domain"/>
    <property type="match status" value="1"/>
</dbReference>
<dbReference type="GO" id="GO:0005524">
    <property type="term" value="F:ATP binding"/>
    <property type="evidence" value="ECO:0007669"/>
    <property type="project" value="InterPro"/>
</dbReference>
<organism evidence="8 9">
    <name type="scientific">Planoprotostelium fungivorum</name>
    <dbReference type="NCBI Taxonomy" id="1890364"/>
    <lineage>
        <taxon>Eukaryota</taxon>
        <taxon>Amoebozoa</taxon>
        <taxon>Evosea</taxon>
        <taxon>Variosea</taxon>
        <taxon>Cavosteliida</taxon>
        <taxon>Cavosteliaceae</taxon>
        <taxon>Planoprotostelium</taxon>
    </lineage>
</organism>
<dbReference type="InterPro" id="IPR049730">
    <property type="entry name" value="SNF2/RAD54-like_C"/>
</dbReference>
<evidence type="ECO:0000313" key="8">
    <source>
        <dbReference type="EMBL" id="PRP85625.1"/>
    </source>
</evidence>
<dbReference type="Pfam" id="PF00176">
    <property type="entry name" value="SNF2-rel_dom"/>
    <property type="match status" value="1"/>
</dbReference>
<dbReference type="GO" id="GO:0005634">
    <property type="term" value="C:nucleus"/>
    <property type="evidence" value="ECO:0007669"/>
    <property type="project" value="UniProtKB-SubCell"/>
</dbReference>
<dbReference type="PROSITE" id="PS51192">
    <property type="entry name" value="HELICASE_ATP_BIND_1"/>
    <property type="match status" value="1"/>
</dbReference>
<dbReference type="Gene3D" id="3.40.50.300">
    <property type="entry name" value="P-loop containing nucleotide triphosphate hydrolases"/>
    <property type="match status" value="1"/>
</dbReference>
<dbReference type="PANTHER" id="PTHR45629:SF7">
    <property type="entry name" value="DNA EXCISION REPAIR PROTEIN ERCC-6-RELATED"/>
    <property type="match status" value="1"/>
</dbReference>
<dbReference type="EMBL" id="MDYQ01000042">
    <property type="protein sequence ID" value="PRP85625.1"/>
    <property type="molecule type" value="Genomic_DNA"/>
</dbReference>
<dbReference type="InterPro" id="IPR014001">
    <property type="entry name" value="Helicase_ATP-bd"/>
</dbReference>
<keyword evidence="2" id="KW-0378">Hydrolase</keyword>
<name>A0A2P6NNU5_9EUKA</name>
<dbReference type="InterPro" id="IPR029256">
    <property type="entry name" value="Heliccase-ass-bd"/>
</dbReference>
<dbReference type="PROSITE" id="PS51194">
    <property type="entry name" value="HELICASE_CTER"/>
    <property type="match status" value="1"/>
</dbReference>
<feature type="domain" description="Helicase ATP-binding" evidence="6">
    <location>
        <begin position="190"/>
        <end position="380"/>
    </location>
</feature>
<evidence type="ECO:0000256" key="1">
    <source>
        <dbReference type="ARBA" id="ARBA00004123"/>
    </source>
</evidence>
<dbReference type="STRING" id="1890364.A0A2P6NNU5"/>
<keyword evidence="9" id="KW-1185">Reference proteome</keyword>
<dbReference type="InterPro" id="IPR027417">
    <property type="entry name" value="P-loop_NTPase"/>
</dbReference>
<feature type="region of interest" description="Disordered" evidence="5">
    <location>
        <begin position="1"/>
        <end position="87"/>
    </location>
</feature>
<dbReference type="Pfam" id="PF00271">
    <property type="entry name" value="Helicase_C"/>
    <property type="match status" value="1"/>
</dbReference>
<evidence type="ECO:0000256" key="3">
    <source>
        <dbReference type="ARBA" id="ARBA00023242"/>
    </source>
</evidence>
<evidence type="ECO:0000259" key="6">
    <source>
        <dbReference type="PROSITE" id="PS51192"/>
    </source>
</evidence>
<dbReference type="SMART" id="SM00490">
    <property type="entry name" value="HELICc"/>
    <property type="match status" value="1"/>
</dbReference>
<accession>A0A2P6NNU5</accession>
<dbReference type="FunFam" id="3.40.50.10810:FF:000019">
    <property type="entry name" value="DNA excision repair protein ERCC-6-like 2 isoform X1"/>
    <property type="match status" value="1"/>
</dbReference>
<protein>
    <submittedName>
        <fullName evidence="8">Uncharacterized protein</fullName>
    </submittedName>
</protein>
<dbReference type="SUPFAM" id="SSF52540">
    <property type="entry name" value="P-loop containing nucleoside triphosphate hydrolases"/>
    <property type="match status" value="2"/>
</dbReference>
<dbReference type="OrthoDB" id="448448at2759"/>
<evidence type="ECO:0000259" key="7">
    <source>
        <dbReference type="PROSITE" id="PS51194"/>
    </source>
</evidence>
<comment type="caution">
    <text evidence="8">The sequence shown here is derived from an EMBL/GenBank/DDBJ whole genome shotgun (WGS) entry which is preliminary data.</text>
</comment>
<dbReference type="CDD" id="cd18793">
    <property type="entry name" value="SF2_C_SNF"/>
    <property type="match status" value="1"/>
</dbReference>
<dbReference type="SMART" id="SM00487">
    <property type="entry name" value="DEXDc"/>
    <property type="match status" value="1"/>
</dbReference>
<dbReference type="GO" id="GO:0016787">
    <property type="term" value="F:hydrolase activity"/>
    <property type="evidence" value="ECO:0007669"/>
    <property type="project" value="UniProtKB-KW"/>
</dbReference>
<evidence type="ECO:0000256" key="2">
    <source>
        <dbReference type="ARBA" id="ARBA00022801"/>
    </source>
</evidence>
<dbReference type="Pfam" id="PF14773">
    <property type="entry name" value="VIGSSK"/>
    <property type="match status" value="1"/>
</dbReference>
<feature type="coiled-coil region" evidence="4">
    <location>
        <begin position="819"/>
        <end position="860"/>
    </location>
</feature>
<dbReference type="PANTHER" id="PTHR45629">
    <property type="entry name" value="SNF2/RAD54 FAMILY MEMBER"/>
    <property type="match status" value="1"/>
</dbReference>
<keyword evidence="3" id="KW-0539">Nucleus</keyword>
<feature type="region of interest" description="Disordered" evidence="5">
    <location>
        <begin position="908"/>
        <end position="937"/>
    </location>
</feature>
<proteinExistence type="predicted"/>
<dbReference type="InterPro" id="IPR050496">
    <property type="entry name" value="SNF2_RAD54_helicase_repair"/>
</dbReference>
<feature type="compositionally biased region" description="Basic and acidic residues" evidence="5">
    <location>
        <begin position="42"/>
        <end position="51"/>
    </location>
</feature>
<dbReference type="InterPro" id="IPR038718">
    <property type="entry name" value="SNF2-like_sf"/>
</dbReference>
<dbReference type="InterPro" id="IPR000330">
    <property type="entry name" value="SNF2_N"/>
</dbReference>
<dbReference type="AlphaFoldDB" id="A0A2P6NNU5"/>